<proteinExistence type="predicted"/>
<gene>
    <name evidence="1" type="ORF">EZS28_048892</name>
</gene>
<sequence>MSQLLHLSEIEGRNRLRETEEYFKMFIFPLKQQTLEMAILPHVERERQIGVSCRIDGLDQSIPDAVSGSACSPLIKSTMHPNYPQGQSVRAENIKRSSCGILTLKRIEIVYGKAVQFPISSSISRIHIYVPHADLSKL</sequence>
<protein>
    <submittedName>
        <fullName evidence="1">Uncharacterized protein</fullName>
    </submittedName>
</protein>
<comment type="caution">
    <text evidence="1">The sequence shown here is derived from an EMBL/GenBank/DDBJ whole genome shotgun (WGS) entry which is preliminary data.</text>
</comment>
<name>A0A5J4TD72_9EUKA</name>
<organism evidence="1 2">
    <name type="scientific">Streblomastix strix</name>
    <dbReference type="NCBI Taxonomy" id="222440"/>
    <lineage>
        <taxon>Eukaryota</taxon>
        <taxon>Metamonada</taxon>
        <taxon>Preaxostyla</taxon>
        <taxon>Oxymonadida</taxon>
        <taxon>Streblomastigidae</taxon>
        <taxon>Streblomastix</taxon>
    </lineage>
</organism>
<evidence type="ECO:0000313" key="2">
    <source>
        <dbReference type="Proteomes" id="UP000324800"/>
    </source>
</evidence>
<reference evidence="1 2" key="1">
    <citation type="submission" date="2019-03" db="EMBL/GenBank/DDBJ databases">
        <title>Single cell metagenomics reveals metabolic interactions within the superorganism composed of flagellate Streblomastix strix and complex community of Bacteroidetes bacteria on its surface.</title>
        <authorList>
            <person name="Treitli S.C."/>
            <person name="Kolisko M."/>
            <person name="Husnik F."/>
            <person name="Keeling P."/>
            <person name="Hampl V."/>
        </authorList>
    </citation>
    <scope>NUCLEOTIDE SEQUENCE [LARGE SCALE GENOMIC DNA]</scope>
    <source>
        <strain evidence="1">ST1C</strain>
    </source>
</reference>
<dbReference type="AlphaFoldDB" id="A0A5J4TD72"/>
<evidence type="ECO:0000313" key="1">
    <source>
        <dbReference type="EMBL" id="KAA6355581.1"/>
    </source>
</evidence>
<dbReference type="Proteomes" id="UP000324800">
    <property type="component" value="Unassembled WGS sequence"/>
</dbReference>
<accession>A0A5J4TD72</accession>
<dbReference type="EMBL" id="SNRW01034395">
    <property type="protein sequence ID" value="KAA6355581.1"/>
    <property type="molecule type" value="Genomic_DNA"/>
</dbReference>